<accession>A0A444B8I2</accession>
<keyword evidence="4" id="KW-1185">Reference proteome</keyword>
<feature type="transmembrane region" description="Helical" evidence="2">
    <location>
        <begin position="264"/>
        <end position="282"/>
    </location>
</feature>
<sequence length="333" mass="36297">MAGPESKRAKGIGGPPGSLLWWISQVAGLVVSLVLMLVLAAALSMLTRMVVEGRTDPPLHPPTVGVWWLLCTGALLVPMLRQTWQELASEQVHVDAAGNELRIDRWSPAEERERFAALVGAVDRGVAAPQTDADDRDADDRAAADEPVVAQERARERPQRQAARETAAAVEPAGPSVGPDGRWSAPLRWLELAGMVCLVGWLPLLLVAVIVFAELQDSVASEWGLLPMALLPIGWVLLWVHHLLRHRWLRTRETRSDLAGLHGMTAFVLAVVLVLVALTGLIMRDEFLGVALISFPLAVLCGWVAKREMRHHVPERTSSSDGSDTPVDITPFD</sequence>
<dbReference type="Proteomes" id="UP000288711">
    <property type="component" value="Unassembled WGS sequence"/>
</dbReference>
<keyword evidence="2" id="KW-0812">Transmembrane</keyword>
<reference evidence="3 4" key="1">
    <citation type="journal article" date="2009" name="Int. J. Syst. Evol. Microbiol.">
        <title>Janibacter hoylei sp. nov., Bacillus isronensis sp. nov. and Bacillus aryabhattai sp. nov., isolated from cryotubes used for collecting air from the upper atmosphere.</title>
        <authorList>
            <person name="Shivaji S."/>
            <person name="Chaturvedi P."/>
            <person name="Begum Z."/>
            <person name="Pindi P.K."/>
            <person name="Manorama R."/>
            <person name="Padmanaban D.A."/>
            <person name="Shouche Y.S."/>
            <person name="Pawar S."/>
            <person name="Vaishampayan P."/>
            <person name="Dutt C.B."/>
            <person name="Datta G.N."/>
            <person name="Manchanda R.K."/>
            <person name="Rao U.R."/>
            <person name="Bhargava P.M."/>
            <person name="Narlikar J.V."/>
        </authorList>
    </citation>
    <scope>NUCLEOTIDE SEQUENCE [LARGE SCALE GENOMIC DNA]</scope>
    <source>
        <strain evidence="3 4">PVAS-1</strain>
    </source>
</reference>
<proteinExistence type="predicted"/>
<feature type="region of interest" description="Disordered" evidence="1">
    <location>
        <begin position="128"/>
        <end position="179"/>
    </location>
</feature>
<feature type="transmembrane region" description="Helical" evidence="2">
    <location>
        <begin position="20"/>
        <end position="44"/>
    </location>
</feature>
<protein>
    <submittedName>
        <fullName evidence="3">Uncharacterized protein</fullName>
    </submittedName>
</protein>
<evidence type="ECO:0000256" key="1">
    <source>
        <dbReference type="SAM" id="MobiDB-lite"/>
    </source>
</evidence>
<feature type="compositionally biased region" description="Basic and acidic residues" evidence="1">
    <location>
        <begin position="152"/>
        <end position="163"/>
    </location>
</feature>
<dbReference type="EMBL" id="PIPF01000003">
    <property type="protein sequence ID" value="RWU84728.1"/>
    <property type="molecule type" value="Genomic_DNA"/>
</dbReference>
<feature type="compositionally biased region" description="Low complexity" evidence="1">
    <location>
        <begin position="164"/>
        <end position="173"/>
    </location>
</feature>
<feature type="transmembrane region" description="Helical" evidence="2">
    <location>
        <begin position="225"/>
        <end position="244"/>
    </location>
</feature>
<feature type="region of interest" description="Disordered" evidence="1">
    <location>
        <begin position="314"/>
        <end position="333"/>
    </location>
</feature>
<name>A0A444B8I2_9MICO</name>
<comment type="caution">
    <text evidence="3">The sequence shown here is derived from an EMBL/GenBank/DDBJ whole genome shotgun (WGS) entry which is preliminary data.</text>
</comment>
<dbReference type="RefSeq" id="WP_128276917.1">
    <property type="nucleotide sequence ID" value="NZ_PIPF01000003.1"/>
</dbReference>
<dbReference type="AlphaFoldDB" id="A0A444B8I2"/>
<feature type="transmembrane region" description="Helical" evidence="2">
    <location>
        <begin position="192"/>
        <end position="213"/>
    </location>
</feature>
<evidence type="ECO:0000313" key="3">
    <source>
        <dbReference type="EMBL" id="RWU84728.1"/>
    </source>
</evidence>
<gene>
    <name evidence="3" type="ORF">CWN80_03900</name>
</gene>
<keyword evidence="2" id="KW-1133">Transmembrane helix</keyword>
<keyword evidence="2" id="KW-0472">Membrane</keyword>
<feature type="transmembrane region" description="Helical" evidence="2">
    <location>
        <begin position="288"/>
        <end position="305"/>
    </location>
</feature>
<evidence type="ECO:0000313" key="4">
    <source>
        <dbReference type="Proteomes" id="UP000288711"/>
    </source>
</evidence>
<organism evidence="3 4">
    <name type="scientific">Janibacter hoylei PVAS-1</name>
    <dbReference type="NCBI Taxonomy" id="1210046"/>
    <lineage>
        <taxon>Bacteria</taxon>
        <taxon>Bacillati</taxon>
        <taxon>Actinomycetota</taxon>
        <taxon>Actinomycetes</taxon>
        <taxon>Micrococcales</taxon>
        <taxon>Intrasporangiaceae</taxon>
        <taxon>Janibacter</taxon>
    </lineage>
</organism>
<evidence type="ECO:0000256" key="2">
    <source>
        <dbReference type="SAM" id="Phobius"/>
    </source>
</evidence>